<dbReference type="AlphaFoldDB" id="A0A0F7SVT5"/>
<sequence>MVYIRQEHAERSIPVLHRFIRENPLGQFTTSIENSEHAKLQTTHIPFVLNDSSSEKGILRAHIARANPQAKSIIHNLKQSGSDFLGDEVLIIFNSPVQSYVTPKFYVETKPSTGKVVPTWNYSTVQVYGRVRVYYQNDPTTSSFLQKQVSDLSELNEQASLRKRGKEDESTWKLTDAPERYVEILKRAIIGLEIQIDRIEGRFKMSQEDSDGDWQGVVDGFKSMNSEEGNKMAEMIESRGQARCVKGGL</sequence>
<reference evidence="2" key="1">
    <citation type="submission" date="2014-08" db="EMBL/GenBank/DDBJ databases">
        <authorList>
            <person name="Sharma Rahul"/>
            <person name="Thines Marco"/>
        </authorList>
    </citation>
    <scope>NUCLEOTIDE SEQUENCE</scope>
</reference>
<dbReference type="SUPFAM" id="SSF50475">
    <property type="entry name" value="FMN-binding split barrel"/>
    <property type="match status" value="1"/>
</dbReference>
<dbReference type="PANTHER" id="PTHR35802:SF1">
    <property type="entry name" value="PROTEASE SYNTHASE AND SPORULATION PROTEIN PAI 2"/>
    <property type="match status" value="1"/>
</dbReference>
<proteinExistence type="evidence at transcript level"/>
<organism evidence="2">
    <name type="scientific">Phaffia rhodozyma</name>
    <name type="common">Yeast</name>
    <name type="synonym">Xanthophyllomyces dendrorhous</name>
    <dbReference type="NCBI Taxonomy" id="264483"/>
    <lineage>
        <taxon>Eukaryota</taxon>
        <taxon>Fungi</taxon>
        <taxon>Dikarya</taxon>
        <taxon>Basidiomycota</taxon>
        <taxon>Agaricomycotina</taxon>
        <taxon>Tremellomycetes</taxon>
        <taxon>Cystofilobasidiales</taxon>
        <taxon>Mrakiaceae</taxon>
        <taxon>Phaffia</taxon>
    </lineage>
</organism>
<dbReference type="PIRSF" id="PIRSF010372">
    <property type="entry name" value="PaiB"/>
    <property type="match status" value="1"/>
</dbReference>
<dbReference type="Gene3D" id="2.30.110.10">
    <property type="entry name" value="Electron Transport, Fmn-binding Protein, Chain A"/>
    <property type="match status" value="1"/>
</dbReference>
<evidence type="ECO:0000313" key="2">
    <source>
        <dbReference type="EMBL" id="CED84695.1"/>
    </source>
</evidence>
<dbReference type="PANTHER" id="PTHR35802">
    <property type="entry name" value="PROTEASE SYNTHASE AND SPORULATION PROTEIN PAI 2"/>
    <property type="match status" value="1"/>
</dbReference>
<accession>A0A0F7SVT5</accession>
<dbReference type="InterPro" id="IPR007396">
    <property type="entry name" value="TR_PAI2-type"/>
</dbReference>
<dbReference type="Pfam" id="PF04299">
    <property type="entry name" value="FMN_bind_2"/>
    <property type="match status" value="1"/>
</dbReference>
<evidence type="ECO:0000313" key="1">
    <source>
        <dbReference type="EMBL" id="AOR51700.1"/>
    </source>
</evidence>
<reference evidence="1" key="2">
    <citation type="journal article" date="2016" name="Microb. Cell Fact.">
        <title>Regulation of carotenogenesis in the red yeast Xanthophyllomyces dendrorhous: the role of the transcriptional co-repressor complex Cyc8-Tup1 involved in catabolic repression.</title>
        <authorList>
            <person name="Cordova P."/>
            <person name="Alcaino J."/>
            <person name="Bravo N."/>
            <person name="Barahona S."/>
            <person name="Sepulveda D."/>
            <person name="Fernandez-Lobato M."/>
            <person name="Baeza M."/>
            <person name="Cifuentes V."/>
        </authorList>
    </citation>
    <scope>NUCLEOTIDE SEQUENCE</scope>
    <source>
        <strain evidence="1">UCD 67-385</strain>
    </source>
</reference>
<dbReference type="InterPro" id="IPR012349">
    <property type="entry name" value="Split_barrel_FMN-bd"/>
</dbReference>
<gene>
    <name evidence="1" type="primary">paiB</name>
</gene>
<name>A0A0F7SVT5_PHARH</name>
<protein>
    <submittedName>
        <fullName evidence="2">Transcriptional regulator</fullName>
    </submittedName>
</protein>
<dbReference type="EMBL" id="KX517876">
    <property type="protein sequence ID" value="AOR51700.1"/>
    <property type="molecule type" value="mRNA"/>
</dbReference>
<dbReference type="EMBL" id="LN483166">
    <property type="protein sequence ID" value="CED84695.1"/>
    <property type="molecule type" value="Genomic_DNA"/>
</dbReference>